<feature type="domain" description="TFIIF beta subunit HTH" evidence="7">
    <location>
        <begin position="230"/>
        <end position="293"/>
    </location>
</feature>
<dbReference type="SUPFAM" id="SSF50916">
    <property type="entry name" value="Rap30/74 interaction domains"/>
    <property type="match status" value="1"/>
</dbReference>
<accession>A0A7S0X1A5</accession>
<evidence type="ECO:0008006" key="10">
    <source>
        <dbReference type="Google" id="ProtNLM"/>
    </source>
</evidence>
<evidence type="ECO:0000259" key="7">
    <source>
        <dbReference type="Pfam" id="PF02270"/>
    </source>
</evidence>
<evidence type="ECO:0000256" key="4">
    <source>
        <dbReference type="ARBA" id="ARBA00023125"/>
    </source>
</evidence>
<feature type="domain" description="TFIIF beta subunit N-terminal" evidence="8">
    <location>
        <begin position="11"/>
        <end position="112"/>
    </location>
</feature>
<dbReference type="SUPFAM" id="SSF46785">
    <property type="entry name" value="Winged helix' DNA-binding domain"/>
    <property type="match status" value="1"/>
</dbReference>
<dbReference type="Pfam" id="PF17683">
    <property type="entry name" value="TFIIF_beta_N"/>
    <property type="match status" value="1"/>
</dbReference>
<evidence type="ECO:0000256" key="5">
    <source>
        <dbReference type="ARBA" id="ARBA00023163"/>
    </source>
</evidence>
<name>A0A7S0X1A5_9CHLO</name>
<keyword evidence="4" id="KW-0238">DNA-binding</keyword>
<comment type="subcellular location">
    <subcellularLocation>
        <location evidence="1">Nucleus</location>
    </subcellularLocation>
</comment>
<dbReference type="FunFam" id="1.10.10.10:FF:000035">
    <property type="entry name" value="General transcription factor IIF subunit 2"/>
    <property type="match status" value="1"/>
</dbReference>
<dbReference type="InterPro" id="IPR036388">
    <property type="entry name" value="WH-like_DNA-bd_sf"/>
</dbReference>
<dbReference type="PANTHER" id="PTHR10445:SF0">
    <property type="entry name" value="GENERAL TRANSCRIPTION FACTOR IIF SUBUNIT 2"/>
    <property type="match status" value="1"/>
</dbReference>
<evidence type="ECO:0000259" key="8">
    <source>
        <dbReference type="Pfam" id="PF17683"/>
    </source>
</evidence>
<dbReference type="Gene3D" id="1.10.10.10">
    <property type="entry name" value="Winged helix-like DNA-binding domain superfamily/Winged helix DNA-binding domain"/>
    <property type="match status" value="1"/>
</dbReference>
<proteinExistence type="inferred from homology"/>
<evidence type="ECO:0000313" key="9">
    <source>
        <dbReference type="EMBL" id="CAD8696816.1"/>
    </source>
</evidence>
<evidence type="ECO:0000256" key="6">
    <source>
        <dbReference type="ARBA" id="ARBA00023242"/>
    </source>
</evidence>
<dbReference type="GO" id="GO:0006367">
    <property type="term" value="P:transcription initiation at RNA polymerase II promoter"/>
    <property type="evidence" value="ECO:0007669"/>
    <property type="project" value="InterPro"/>
</dbReference>
<organism evidence="9">
    <name type="scientific">Chlamydomonas leiostraca</name>
    <dbReference type="NCBI Taxonomy" id="1034604"/>
    <lineage>
        <taxon>Eukaryota</taxon>
        <taxon>Viridiplantae</taxon>
        <taxon>Chlorophyta</taxon>
        <taxon>core chlorophytes</taxon>
        <taxon>Chlorophyceae</taxon>
        <taxon>CS clade</taxon>
        <taxon>Chlamydomonadales</taxon>
        <taxon>Chlamydomonadaceae</taxon>
        <taxon>Chlamydomonas</taxon>
    </lineage>
</organism>
<dbReference type="GO" id="GO:0003677">
    <property type="term" value="F:DNA binding"/>
    <property type="evidence" value="ECO:0007669"/>
    <property type="project" value="UniProtKB-KW"/>
</dbReference>
<dbReference type="Pfam" id="PF02270">
    <property type="entry name" value="TFIIF_beta"/>
    <property type="match status" value="1"/>
</dbReference>
<sequence length="305" mass="32222">MAELLDVSKLNKKIWLVKVPASVAAAWRPLCEAAMNPPQGGGDIDEDDDAAHALGTVRIETPDGGEGKAKGGKPELTLTVAAPVAAPAQPGRPAPPTGQAAPSGAPRAYKLAAVGTGQAAGGLVAALSYKQGAPGAANPDMPTAMRAEGTVDGTFNATPVLGADGQVDAQYCALAKDRSIKASTKSRVVQRFEDSRQNHMSVLASKRAHTLDAKRRIEDVRKTKEDNKRVRADAGVLERELFRLFERTPQWTFQALQAETRQPGPHLKQVLEGIAQLNKLGPLRDQYTLKREYALGGAGAQVDAA</sequence>
<keyword evidence="6" id="KW-0539">Nucleus</keyword>
<gene>
    <name evidence="9" type="ORF">CLEI1391_LOCUS21003</name>
</gene>
<dbReference type="InterPro" id="IPR036390">
    <property type="entry name" value="WH_DNA-bd_sf"/>
</dbReference>
<dbReference type="InterPro" id="IPR040504">
    <property type="entry name" value="TFIIF_beta_N"/>
</dbReference>
<evidence type="ECO:0000256" key="1">
    <source>
        <dbReference type="ARBA" id="ARBA00004123"/>
    </source>
</evidence>
<dbReference type="EMBL" id="HBFB01037364">
    <property type="protein sequence ID" value="CAD8696816.1"/>
    <property type="molecule type" value="Transcribed_RNA"/>
</dbReference>
<keyword evidence="5" id="KW-0804">Transcription</keyword>
<keyword evidence="3" id="KW-0805">Transcription regulation</keyword>
<dbReference type="GO" id="GO:0005674">
    <property type="term" value="C:transcription factor TFIIF complex"/>
    <property type="evidence" value="ECO:0007669"/>
    <property type="project" value="InterPro"/>
</dbReference>
<dbReference type="InterPro" id="IPR040450">
    <property type="entry name" value="TFIIF_beta_HTH"/>
</dbReference>
<dbReference type="InterPro" id="IPR003196">
    <property type="entry name" value="TFIIF_beta"/>
</dbReference>
<evidence type="ECO:0000256" key="2">
    <source>
        <dbReference type="ARBA" id="ARBA00009543"/>
    </source>
</evidence>
<dbReference type="InterPro" id="IPR011039">
    <property type="entry name" value="TFIIF_interaction"/>
</dbReference>
<reference evidence="9" key="1">
    <citation type="submission" date="2021-01" db="EMBL/GenBank/DDBJ databases">
        <authorList>
            <person name="Corre E."/>
            <person name="Pelletier E."/>
            <person name="Niang G."/>
            <person name="Scheremetjew M."/>
            <person name="Finn R."/>
            <person name="Kale V."/>
            <person name="Holt S."/>
            <person name="Cochrane G."/>
            <person name="Meng A."/>
            <person name="Brown T."/>
            <person name="Cohen L."/>
        </authorList>
    </citation>
    <scope>NUCLEOTIDE SEQUENCE</scope>
    <source>
        <strain evidence="9">SAG 11-49</strain>
    </source>
</reference>
<dbReference type="AlphaFoldDB" id="A0A7S0X1A5"/>
<comment type="similarity">
    <text evidence="2">Belongs to the TFIIF beta subunit family.</text>
</comment>
<dbReference type="PANTHER" id="PTHR10445">
    <property type="entry name" value="GENERAL TRANSCRIPTION FACTOR IIF SUBUNIT 2"/>
    <property type="match status" value="1"/>
</dbReference>
<evidence type="ECO:0000256" key="3">
    <source>
        <dbReference type="ARBA" id="ARBA00023015"/>
    </source>
</evidence>
<protein>
    <recommendedName>
        <fullName evidence="10">Transcription initiation factor IIF subunit beta</fullName>
    </recommendedName>
</protein>